<feature type="compositionally biased region" description="Basic and acidic residues" evidence="1">
    <location>
        <begin position="9"/>
        <end position="26"/>
    </location>
</feature>
<feature type="region of interest" description="Disordered" evidence="1">
    <location>
        <begin position="1"/>
        <end position="38"/>
    </location>
</feature>
<dbReference type="EMBL" id="ML977140">
    <property type="protein sequence ID" value="KAF1991238.1"/>
    <property type="molecule type" value="Genomic_DNA"/>
</dbReference>
<evidence type="ECO:0000256" key="1">
    <source>
        <dbReference type="SAM" id="MobiDB-lite"/>
    </source>
</evidence>
<dbReference type="AlphaFoldDB" id="A0A6G1HE76"/>
<evidence type="ECO:0000313" key="2">
    <source>
        <dbReference type="EMBL" id="KAF1991238.1"/>
    </source>
</evidence>
<gene>
    <name evidence="2" type="ORF">K402DRAFT_173699</name>
</gene>
<accession>A0A6G1HE76</accession>
<organism evidence="2 3">
    <name type="scientific">Aulographum hederae CBS 113979</name>
    <dbReference type="NCBI Taxonomy" id="1176131"/>
    <lineage>
        <taxon>Eukaryota</taxon>
        <taxon>Fungi</taxon>
        <taxon>Dikarya</taxon>
        <taxon>Ascomycota</taxon>
        <taxon>Pezizomycotina</taxon>
        <taxon>Dothideomycetes</taxon>
        <taxon>Pleosporomycetidae</taxon>
        <taxon>Aulographales</taxon>
        <taxon>Aulographaceae</taxon>
    </lineage>
</organism>
<name>A0A6G1HE76_9PEZI</name>
<evidence type="ECO:0000313" key="3">
    <source>
        <dbReference type="Proteomes" id="UP000800041"/>
    </source>
</evidence>
<dbReference type="Proteomes" id="UP000800041">
    <property type="component" value="Unassembled WGS sequence"/>
</dbReference>
<sequence length="168" mass="18592">MKKPNSGRANDEWRQDKPNTYHEAQKVPDSTSWRGRKNSRCRPLGGLEVGKCTTPRPMCPHSFFSHMKMCAVWVCMCGCTSPHQPIRRCIAGGGGSRFFGHNTNTCIPASHLAAQVTLTIAVEARLRVLPNPHHPRAITLSYLVPCHTSRSSNSASQIQTLEDSWTGP</sequence>
<keyword evidence="3" id="KW-1185">Reference proteome</keyword>
<protein>
    <submittedName>
        <fullName evidence="2">Uncharacterized protein</fullName>
    </submittedName>
</protein>
<proteinExistence type="predicted"/>
<reference evidence="2" key="1">
    <citation type="journal article" date="2020" name="Stud. Mycol.">
        <title>101 Dothideomycetes genomes: a test case for predicting lifestyles and emergence of pathogens.</title>
        <authorList>
            <person name="Haridas S."/>
            <person name="Albert R."/>
            <person name="Binder M."/>
            <person name="Bloem J."/>
            <person name="Labutti K."/>
            <person name="Salamov A."/>
            <person name="Andreopoulos B."/>
            <person name="Baker S."/>
            <person name="Barry K."/>
            <person name="Bills G."/>
            <person name="Bluhm B."/>
            <person name="Cannon C."/>
            <person name="Castanera R."/>
            <person name="Culley D."/>
            <person name="Daum C."/>
            <person name="Ezra D."/>
            <person name="Gonzalez J."/>
            <person name="Henrissat B."/>
            <person name="Kuo A."/>
            <person name="Liang C."/>
            <person name="Lipzen A."/>
            <person name="Lutzoni F."/>
            <person name="Magnuson J."/>
            <person name="Mondo S."/>
            <person name="Nolan M."/>
            <person name="Ohm R."/>
            <person name="Pangilinan J."/>
            <person name="Park H.-J."/>
            <person name="Ramirez L."/>
            <person name="Alfaro M."/>
            <person name="Sun H."/>
            <person name="Tritt A."/>
            <person name="Yoshinaga Y."/>
            <person name="Zwiers L.-H."/>
            <person name="Turgeon B."/>
            <person name="Goodwin S."/>
            <person name="Spatafora J."/>
            <person name="Crous P."/>
            <person name="Grigoriev I."/>
        </authorList>
    </citation>
    <scope>NUCLEOTIDE SEQUENCE</scope>
    <source>
        <strain evidence="2">CBS 113979</strain>
    </source>
</reference>